<gene>
    <name evidence="1" type="ORF">A2675_01175</name>
</gene>
<evidence type="ECO:0000313" key="2">
    <source>
        <dbReference type="Proteomes" id="UP000176997"/>
    </source>
</evidence>
<evidence type="ECO:0008006" key="3">
    <source>
        <dbReference type="Google" id="ProtNLM"/>
    </source>
</evidence>
<name>A0A1G2S4V2_9BACT</name>
<organism evidence="1 2">
    <name type="scientific">Candidatus Yonathbacteria bacterium RIFCSPHIGHO2_01_FULL_51_10</name>
    <dbReference type="NCBI Taxonomy" id="1802723"/>
    <lineage>
        <taxon>Bacteria</taxon>
        <taxon>Candidatus Yonathiibacteriota</taxon>
    </lineage>
</organism>
<evidence type="ECO:0000313" key="1">
    <source>
        <dbReference type="EMBL" id="OHA80106.1"/>
    </source>
</evidence>
<accession>A0A1G2S4V2</accession>
<dbReference type="AlphaFoldDB" id="A0A1G2S4V2"/>
<dbReference type="EMBL" id="MHUS01000036">
    <property type="protein sequence ID" value="OHA80106.1"/>
    <property type="molecule type" value="Genomic_DNA"/>
</dbReference>
<reference evidence="1 2" key="1">
    <citation type="journal article" date="2016" name="Nat. Commun.">
        <title>Thousands of microbial genomes shed light on interconnected biogeochemical processes in an aquifer system.</title>
        <authorList>
            <person name="Anantharaman K."/>
            <person name="Brown C.T."/>
            <person name="Hug L.A."/>
            <person name="Sharon I."/>
            <person name="Castelle C.J."/>
            <person name="Probst A.J."/>
            <person name="Thomas B.C."/>
            <person name="Singh A."/>
            <person name="Wilkins M.J."/>
            <person name="Karaoz U."/>
            <person name="Brodie E.L."/>
            <person name="Williams K.H."/>
            <person name="Hubbard S.S."/>
            <person name="Banfield J.F."/>
        </authorList>
    </citation>
    <scope>NUCLEOTIDE SEQUENCE [LARGE SCALE GENOMIC DNA]</scope>
</reference>
<dbReference type="Proteomes" id="UP000176997">
    <property type="component" value="Unassembled WGS sequence"/>
</dbReference>
<protein>
    <recommendedName>
        <fullName evidence="3">Peptidase C-terminal archaeal/bacterial domain-containing protein</fullName>
    </recommendedName>
</protein>
<dbReference type="Gene3D" id="2.60.120.380">
    <property type="match status" value="1"/>
</dbReference>
<dbReference type="STRING" id="1802723.A2675_01175"/>
<comment type="caution">
    <text evidence="1">The sequence shown here is derived from an EMBL/GenBank/DDBJ whole genome shotgun (WGS) entry which is preliminary data.</text>
</comment>
<sequence>MNGLEQPPQTVQDGIITATLTWGSQPDVDLHAFEPNGTHVFYSNRQGVSGYLDLDDTSGEGPEHYYVSCAALETGTYHFGVNYYYGTGIETAYVQIVAGTLVRSFTIPLAVSVGGFGNDTPIPVADVVVNGDAVNGYIFDIQGLATPQ</sequence>
<proteinExistence type="predicted"/>